<dbReference type="Gramene" id="OPUNC08G06620.1">
    <property type="protein sequence ID" value="OPUNC08G06620.1"/>
    <property type="gene ID" value="OPUNC08G06620"/>
</dbReference>
<dbReference type="STRING" id="4537.A0A0E0LSL9"/>
<reference evidence="1" key="1">
    <citation type="submission" date="2015-04" db="UniProtKB">
        <authorList>
            <consortium name="EnsemblPlants"/>
        </authorList>
    </citation>
    <scope>IDENTIFICATION</scope>
</reference>
<sequence length="183" mass="20313">MDWITGLLGHHSLSEGNLSTLYSQLVNTSWPWETSNNRGQSLQDSLNPRGSGFRCAGTLGQPGIDSPITYRVHQRKSPNLPICTFIKLHGGSASSTSITEHFKNRIMSKDMLLFENLLKQMAMLQRGAAHCIKLLADSIDQGHVLLNELAELQQFVLSQLAMLQHDLDLYFSASTAHFVSATF</sequence>
<dbReference type="EnsemblPlants" id="OPUNC08G06620.1">
    <property type="protein sequence ID" value="OPUNC08G06620.1"/>
    <property type="gene ID" value="OPUNC08G06620"/>
</dbReference>
<name>A0A0E0LSL9_ORYPU</name>
<dbReference type="HOGENOM" id="CLU_1477416_0_0_1"/>
<keyword evidence="2" id="KW-1185">Reference proteome</keyword>
<proteinExistence type="predicted"/>
<protein>
    <submittedName>
        <fullName evidence="1">Uncharacterized protein</fullName>
    </submittedName>
</protein>
<dbReference type="Proteomes" id="UP000026962">
    <property type="component" value="Chromosome 8"/>
</dbReference>
<reference evidence="1" key="2">
    <citation type="submission" date="2018-05" db="EMBL/GenBank/DDBJ databases">
        <title>OpunRS2 (Oryza punctata Reference Sequence Version 2).</title>
        <authorList>
            <person name="Zhang J."/>
            <person name="Kudrna D."/>
            <person name="Lee S."/>
            <person name="Talag J."/>
            <person name="Welchert J."/>
            <person name="Wing R.A."/>
        </authorList>
    </citation>
    <scope>NUCLEOTIDE SEQUENCE [LARGE SCALE GENOMIC DNA]</scope>
</reference>
<dbReference type="AlphaFoldDB" id="A0A0E0LSL9"/>
<accession>A0A0E0LSL9</accession>
<organism evidence="1">
    <name type="scientific">Oryza punctata</name>
    <name type="common">Red rice</name>
    <dbReference type="NCBI Taxonomy" id="4537"/>
    <lineage>
        <taxon>Eukaryota</taxon>
        <taxon>Viridiplantae</taxon>
        <taxon>Streptophyta</taxon>
        <taxon>Embryophyta</taxon>
        <taxon>Tracheophyta</taxon>
        <taxon>Spermatophyta</taxon>
        <taxon>Magnoliopsida</taxon>
        <taxon>Liliopsida</taxon>
        <taxon>Poales</taxon>
        <taxon>Poaceae</taxon>
        <taxon>BOP clade</taxon>
        <taxon>Oryzoideae</taxon>
        <taxon>Oryzeae</taxon>
        <taxon>Oryzinae</taxon>
        <taxon>Oryza</taxon>
    </lineage>
</organism>
<evidence type="ECO:0000313" key="1">
    <source>
        <dbReference type="EnsemblPlants" id="OPUNC08G06620.1"/>
    </source>
</evidence>
<evidence type="ECO:0000313" key="2">
    <source>
        <dbReference type="Proteomes" id="UP000026962"/>
    </source>
</evidence>